<gene>
    <name evidence="1" type="ORF">CAMP_LOCUS6461</name>
</gene>
<proteinExistence type="predicted"/>
<evidence type="ECO:0000313" key="2">
    <source>
        <dbReference type="Proteomes" id="UP001152747"/>
    </source>
</evidence>
<sequence length="191" mass="22969">MRLLLIFLPTFIHSSYIPSHQFVNRYEYLTHLLNHEKTLPYPTVESMSRIILNPFYFYNRNCMGQREELTVQDIVNLFNREIEYQKANGIYLQKDHETQEWADRLRDMKFKERKSVVNKKSWSPIRPRDTLDVIQHYKGKNIQMEDFGFTYEMEYQNTTTTYIVAKMPCHDELDNLECKNVYLAGAALQCY</sequence>
<reference evidence="1" key="1">
    <citation type="submission" date="2022-11" db="EMBL/GenBank/DDBJ databases">
        <authorList>
            <person name="Kikuchi T."/>
        </authorList>
    </citation>
    <scope>NUCLEOTIDE SEQUENCE</scope>
    <source>
        <strain evidence="1">PS1010</strain>
    </source>
</reference>
<keyword evidence="2" id="KW-1185">Reference proteome</keyword>
<comment type="caution">
    <text evidence="1">The sequence shown here is derived from an EMBL/GenBank/DDBJ whole genome shotgun (WGS) entry which is preliminary data.</text>
</comment>
<protein>
    <submittedName>
        <fullName evidence="1">Uncharacterized protein</fullName>
    </submittedName>
</protein>
<dbReference type="EMBL" id="CANHGI010000002">
    <property type="protein sequence ID" value="CAI5443824.1"/>
    <property type="molecule type" value="Genomic_DNA"/>
</dbReference>
<organism evidence="1 2">
    <name type="scientific">Caenorhabditis angaria</name>
    <dbReference type="NCBI Taxonomy" id="860376"/>
    <lineage>
        <taxon>Eukaryota</taxon>
        <taxon>Metazoa</taxon>
        <taxon>Ecdysozoa</taxon>
        <taxon>Nematoda</taxon>
        <taxon>Chromadorea</taxon>
        <taxon>Rhabditida</taxon>
        <taxon>Rhabditina</taxon>
        <taxon>Rhabditomorpha</taxon>
        <taxon>Rhabditoidea</taxon>
        <taxon>Rhabditidae</taxon>
        <taxon>Peloderinae</taxon>
        <taxon>Caenorhabditis</taxon>
    </lineage>
</organism>
<dbReference type="Proteomes" id="UP001152747">
    <property type="component" value="Unassembled WGS sequence"/>
</dbReference>
<name>A0A9P1IEJ5_9PELO</name>
<accession>A0A9P1IEJ5</accession>
<evidence type="ECO:0000313" key="1">
    <source>
        <dbReference type="EMBL" id="CAI5443824.1"/>
    </source>
</evidence>
<dbReference type="AlphaFoldDB" id="A0A9P1IEJ5"/>